<dbReference type="AlphaFoldDB" id="A0A645CWL1"/>
<dbReference type="EMBL" id="VSSQ01030679">
    <property type="protein sequence ID" value="MPM81299.1"/>
    <property type="molecule type" value="Genomic_DNA"/>
</dbReference>
<proteinExistence type="predicted"/>
<accession>A0A645CWL1</accession>
<protein>
    <submittedName>
        <fullName evidence="1">Uncharacterized protein</fullName>
    </submittedName>
</protein>
<organism evidence="1">
    <name type="scientific">bioreactor metagenome</name>
    <dbReference type="NCBI Taxonomy" id="1076179"/>
    <lineage>
        <taxon>unclassified sequences</taxon>
        <taxon>metagenomes</taxon>
        <taxon>ecological metagenomes</taxon>
    </lineage>
</organism>
<sequence>MHETEPQVVADFLRFFGCGRAPCPNGPDRLIGNDDTKVVLYPFEGSQKLPLNDSKGISGVPFIGRLADADVGTKSVGKGSLDLLIDGLIGLAEHLSALAVPDDDGRGADIFEHLGRDFSREGALLLEVAVLSPHCDAFYRCSIGNIEEGWENSHLAAGFRQRSRDDAGGGAVHFPVSCNDFAAFNHFISFL</sequence>
<evidence type="ECO:0000313" key="1">
    <source>
        <dbReference type="EMBL" id="MPM81299.1"/>
    </source>
</evidence>
<comment type="caution">
    <text evidence="1">The sequence shown here is derived from an EMBL/GenBank/DDBJ whole genome shotgun (WGS) entry which is preliminary data.</text>
</comment>
<gene>
    <name evidence="1" type="ORF">SDC9_128351</name>
</gene>
<name>A0A645CWL1_9ZZZZ</name>
<reference evidence="1" key="1">
    <citation type="submission" date="2019-08" db="EMBL/GenBank/DDBJ databases">
        <authorList>
            <person name="Kucharzyk K."/>
            <person name="Murdoch R.W."/>
            <person name="Higgins S."/>
            <person name="Loffler F."/>
        </authorList>
    </citation>
    <scope>NUCLEOTIDE SEQUENCE</scope>
</reference>